<accession>A0A940SVQ6</accession>
<dbReference type="Pfam" id="PF00248">
    <property type="entry name" value="Aldo_ket_red"/>
    <property type="match status" value="1"/>
</dbReference>
<dbReference type="InterPro" id="IPR018170">
    <property type="entry name" value="Aldo/ket_reductase_CS"/>
</dbReference>
<keyword evidence="4" id="KW-1185">Reference proteome</keyword>
<dbReference type="FunFam" id="3.20.20.100:FF:000004">
    <property type="entry name" value="Oxidoreductase, aldo/keto reductase"/>
    <property type="match status" value="1"/>
</dbReference>
<dbReference type="InterPro" id="IPR020471">
    <property type="entry name" value="AKR"/>
</dbReference>
<name>A0A940SVQ6_9ENTE</name>
<dbReference type="EMBL" id="JAEEGA010000003">
    <property type="protein sequence ID" value="MBP1040573.1"/>
    <property type="molecule type" value="Genomic_DNA"/>
</dbReference>
<evidence type="ECO:0000313" key="3">
    <source>
        <dbReference type="EMBL" id="MBP1040573.1"/>
    </source>
</evidence>
<dbReference type="PRINTS" id="PR00069">
    <property type="entry name" value="ALDKETRDTASE"/>
</dbReference>
<dbReference type="PANTHER" id="PTHR43364">
    <property type="entry name" value="NADH-SPECIFIC METHYLGLYOXAL REDUCTASE-RELATED"/>
    <property type="match status" value="1"/>
</dbReference>
<dbReference type="AlphaFoldDB" id="A0A940SVQ6"/>
<dbReference type="InterPro" id="IPR036812">
    <property type="entry name" value="NAD(P)_OxRdtase_dom_sf"/>
</dbReference>
<dbReference type="InterPro" id="IPR050523">
    <property type="entry name" value="AKR_Detox_Biosynth"/>
</dbReference>
<evidence type="ECO:0000256" key="1">
    <source>
        <dbReference type="ARBA" id="ARBA00023002"/>
    </source>
</evidence>
<comment type="caution">
    <text evidence="3">The sequence shown here is derived from an EMBL/GenBank/DDBJ whole genome shotgun (WGS) entry which is preliminary data.</text>
</comment>
<dbReference type="InterPro" id="IPR023210">
    <property type="entry name" value="NADP_OxRdtase_dom"/>
</dbReference>
<dbReference type="PROSITE" id="PS00062">
    <property type="entry name" value="ALDOKETO_REDUCTASE_2"/>
    <property type="match status" value="1"/>
</dbReference>
<gene>
    <name evidence="3" type="ORF">I6N95_06130</name>
</gene>
<feature type="domain" description="NADP-dependent oxidoreductase" evidence="2">
    <location>
        <begin position="25"/>
        <end position="314"/>
    </location>
</feature>
<dbReference type="Gene3D" id="3.20.20.100">
    <property type="entry name" value="NADP-dependent oxidoreductase domain"/>
    <property type="match status" value="1"/>
</dbReference>
<dbReference type="PANTHER" id="PTHR43364:SF4">
    <property type="entry name" value="NAD(P)-LINKED OXIDOREDUCTASE SUPERFAMILY PROTEIN"/>
    <property type="match status" value="1"/>
</dbReference>
<dbReference type="GO" id="GO:0005829">
    <property type="term" value="C:cytosol"/>
    <property type="evidence" value="ECO:0007669"/>
    <property type="project" value="TreeGrafter"/>
</dbReference>
<dbReference type="Proteomes" id="UP000674938">
    <property type="component" value="Unassembled WGS sequence"/>
</dbReference>
<dbReference type="GO" id="GO:0016491">
    <property type="term" value="F:oxidoreductase activity"/>
    <property type="evidence" value="ECO:0007669"/>
    <property type="project" value="UniProtKB-KW"/>
</dbReference>
<reference evidence="3" key="1">
    <citation type="submission" date="2020-12" db="EMBL/GenBank/DDBJ databases">
        <title>Vagococcus allomyrinae sp. nov. and Enterococcus lavae sp. nov., isolated from the larvae of Allomyrina dichotoma.</title>
        <authorList>
            <person name="Lee S.D."/>
        </authorList>
    </citation>
    <scope>NUCLEOTIDE SEQUENCE</scope>
    <source>
        <strain evidence="3">BWB3-3</strain>
    </source>
</reference>
<evidence type="ECO:0000259" key="2">
    <source>
        <dbReference type="Pfam" id="PF00248"/>
    </source>
</evidence>
<evidence type="ECO:0000313" key="4">
    <source>
        <dbReference type="Proteomes" id="UP000674938"/>
    </source>
</evidence>
<sequence length="317" mass="35419">MERIEEESTVKTIKIGKSDVRASVIGLGTNAVGGHNLYPDLDEAEGKDLVRSALDSGISLIDTAFAYGRGRSEELVGQVLQEYPREQVVIATKASHLPEGTGHSNSLSFMEKALAASLKRLQTDYIDIFYIHFPDEITPKNQVVALLNDYKQQGIIRAIGVSNFSLAQLKEANQDGYVDVVQDEYNLIARQNEQTLMAYCQEQQLSYIPFFPLASGLLTGKYQADVVFPATDFRSRQANFQGERYRQTVAKVKELQPLADKYHVAITHVVLNWYLQRRDISAIIPGAKNARQVADNLQAISFKLTPQEVEFIDGLFS</sequence>
<proteinExistence type="predicted"/>
<keyword evidence="1" id="KW-0560">Oxidoreductase</keyword>
<dbReference type="SUPFAM" id="SSF51430">
    <property type="entry name" value="NAD(P)-linked oxidoreductase"/>
    <property type="match status" value="1"/>
</dbReference>
<organism evidence="3 4">
    <name type="scientific">Vagococcus allomyrinae</name>
    <dbReference type="NCBI Taxonomy" id="2794353"/>
    <lineage>
        <taxon>Bacteria</taxon>
        <taxon>Bacillati</taxon>
        <taxon>Bacillota</taxon>
        <taxon>Bacilli</taxon>
        <taxon>Lactobacillales</taxon>
        <taxon>Enterococcaceae</taxon>
        <taxon>Vagococcus</taxon>
    </lineage>
</organism>
<protein>
    <submittedName>
        <fullName evidence="3">Aldo/keto reductase</fullName>
    </submittedName>
</protein>